<dbReference type="EMBL" id="BK032687">
    <property type="protein sequence ID" value="DAF55192.1"/>
    <property type="molecule type" value="Genomic_DNA"/>
</dbReference>
<organism evidence="1">
    <name type="scientific">Siphoviridae sp. ctZHD14</name>
    <dbReference type="NCBI Taxonomy" id="2827891"/>
    <lineage>
        <taxon>Viruses</taxon>
        <taxon>Duplodnaviria</taxon>
        <taxon>Heunggongvirae</taxon>
        <taxon>Uroviricota</taxon>
        <taxon>Caudoviricetes</taxon>
    </lineage>
</organism>
<reference evidence="1" key="1">
    <citation type="journal article" date="2021" name="Proc. Natl. Acad. Sci. U.S.A.">
        <title>A Catalog of Tens of Thousands of Viruses from Human Metagenomes Reveals Hidden Associations with Chronic Diseases.</title>
        <authorList>
            <person name="Tisza M.J."/>
            <person name="Buck C.B."/>
        </authorList>
    </citation>
    <scope>NUCLEOTIDE SEQUENCE</scope>
    <source>
        <strain evidence="1">CtZHD14</strain>
    </source>
</reference>
<accession>A0A8S5SW99</accession>
<evidence type="ECO:0000313" key="1">
    <source>
        <dbReference type="EMBL" id="DAF55192.1"/>
    </source>
</evidence>
<name>A0A8S5SW99_9CAUD</name>
<protein>
    <submittedName>
        <fullName evidence="1">Uncharacterized protein</fullName>
    </submittedName>
</protein>
<proteinExistence type="predicted"/>
<sequence length="59" mass="6388">MNYMDGHASGGNEIGRQITSISLWGPCTAGESYRFVGNFTSGSALFGHDTYFNSFAFVI</sequence>